<name>A0AA39VIJ6_ACESA</name>
<gene>
    <name evidence="1" type="ORF">LWI29_018167</name>
</gene>
<reference evidence="1" key="2">
    <citation type="submission" date="2023-06" db="EMBL/GenBank/DDBJ databases">
        <authorList>
            <person name="Swenson N.G."/>
            <person name="Wegrzyn J.L."/>
            <person name="Mcevoy S.L."/>
        </authorList>
    </citation>
    <scope>NUCLEOTIDE SEQUENCE</scope>
    <source>
        <strain evidence="1">NS2018</strain>
        <tissue evidence="1">Leaf</tissue>
    </source>
</reference>
<keyword evidence="2" id="KW-1185">Reference proteome</keyword>
<evidence type="ECO:0000313" key="1">
    <source>
        <dbReference type="EMBL" id="KAK0581800.1"/>
    </source>
</evidence>
<dbReference type="Proteomes" id="UP001168877">
    <property type="component" value="Unassembled WGS sequence"/>
</dbReference>
<organism evidence="1 2">
    <name type="scientific">Acer saccharum</name>
    <name type="common">Sugar maple</name>
    <dbReference type="NCBI Taxonomy" id="4024"/>
    <lineage>
        <taxon>Eukaryota</taxon>
        <taxon>Viridiplantae</taxon>
        <taxon>Streptophyta</taxon>
        <taxon>Embryophyta</taxon>
        <taxon>Tracheophyta</taxon>
        <taxon>Spermatophyta</taxon>
        <taxon>Magnoliopsida</taxon>
        <taxon>eudicotyledons</taxon>
        <taxon>Gunneridae</taxon>
        <taxon>Pentapetalae</taxon>
        <taxon>rosids</taxon>
        <taxon>malvids</taxon>
        <taxon>Sapindales</taxon>
        <taxon>Sapindaceae</taxon>
        <taxon>Hippocastanoideae</taxon>
        <taxon>Acereae</taxon>
        <taxon>Acer</taxon>
    </lineage>
</organism>
<reference evidence="1" key="1">
    <citation type="journal article" date="2022" name="Plant J.">
        <title>Strategies of tolerance reflected in two North American maple genomes.</title>
        <authorList>
            <person name="McEvoy S.L."/>
            <person name="Sezen U.U."/>
            <person name="Trouern-Trend A."/>
            <person name="McMahon S.M."/>
            <person name="Schaberg P.G."/>
            <person name="Yang J."/>
            <person name="Wegrzyn J.L."/>
            <person name="Swenson N.G."/>
        </authorList>
    </citation>
    <scope>NUCLEOTIDE SEQUENCE</scope>
    <source>
        <strain evidence="1">NS2018</strain>
    </source>
</reference>
<protein>
    <submittedName>
        <fullName evidence="1">Uncharacterized protein</fullName>
    </submittedName>
</protein>
<evidence type="ECO:0000313" key="2">
    <source>
        <dbReference type="Proteomes" id="UP001168877"/>
    </source>
</evidence>
<accession>A0AA39VIJ6</accession>
<dbReference type="EMBL" id="JAUESC010000384">
    <property type="protein sequence ID" value="KAK0581800.1"/>
    <property type="molecule type" value="Genomic_DNA"/>
</dbReference>
<sequence>MYMSKNMTYEGLVAIVHTIVMYDVNKFNVDLSSISIVPSSTCRTFIRNDNDIQFMLGEDRVIPQVDDFQNVDEKPEPEEIQRRGRRVQRVSYTATDMPGTSEVRCNVTPSDSDNATTWVIPGADSYSFGVGTSSILAVQEPRTMIYKGQFFSSKKDLKRLVGHFTMR</sequence>
<proteinExistence type="predicted"/>
<comment type="caution">
    <text evidence="1">The sequence shown here is derived from an EMBL/GenBank/DDBJ whole genome shotgun (WGS) entry which is preliminary data.</text>
</comment>
<dbReference type="AlphaFoldDB" id="A0AA39VIJ6"/>